<comment type="caution">
    <text evidence="5">The sequence shown here is derived from an EMBL/GenBank/DDBJ whole genome shotgun (WGS) entry which is preliminary data.</text>
</comment>
<dbReference type="Gene3D" id="3.30.920.10">
    <property type="entry name" value="Frataxin/CyaY"/>
    <property type="match status" value="1"/>
</dbReference>
<dbReference type="STRING" id="1122190.GCA_000621105_00323"/>
<dbReference type="PATRIC" id="fig|1450449.3.peg.147"/>
<dbReference type="RefSeq" id="WP_027074253.1">
    <property type="nucleotide sequence ID" value="NZ_AVSP01000004.1"/>
</dbReference>
<evidence type="ECO:0000256" key="1">
    <source>
        <dbReference type="ARBA" id="ARBA00008183"/>
    </source>
</evidence>
<evidence type="ECO:0000313" key="6">
    <source>
        <dbReference type="Proteomes" id="UP000054123"/>
    </source>
</evidence>
<dbReference type="NCBIfam" id="TIGR03421">
    <property type="entry name" value="FeS_CyaY"/>
    <property type="match status" value="1"/>
</dbReference>
<dbReference type="EMBL" id="JANJ01000001">
    <property type="protein sequence ID" value="EXI63012.1"/>
    <property type="molecule type" value="Genomic_DNA"/>
</dbReference>
<comment type="function">
    <text evidence="4">Involved in iron-sulfur (Fe-S) cluster assembly. May act as a regulator of Fe-S biogenesis.</text>
</comment>
<reference evidence="5 6" key="1">
    <citation type="journal article" date="2014" name="Genome Announc.">
        <title>Genome Sequence of a Presumptive Mannheimia haemolytica Strain with an A1/A6-Cross-Reactive Serotype from a White-Tailed Deer (Odocoileus virginianus).</title>
        <authorList>
            <person name="Lawrence P.K."/>
            <person name="Bey R.F."/>
            <person name="Wiener B."/>
            <person name="Kittichotirat W."/>
            <person name="Bumgarner R.E."/>
        </authorList>
    </citation>
    <scope>NUCLEOTIDE SEQUENCE [LARGE SCALE GENOMIC DNA]</scope>
    <source>
        <strain evidence="5 6">PKL10</strain>
    </source>
</reference>
<name>A0A011NEQ4_9PAST</name>
<evidence type="ECO:0000256" key="4">
    <source>
        <dbReference type="HAMAP-Rule" id="MF_00142"/>
    </source>
</evidence>
<dbReference type="SMART" id="SM01219">
    <property type="entry name" value="Frataxin_Cyay"/>
    <property type="match status" value="1"/>
</dbReference>
<dbReference type="InterPro" id="IPR002908">
    <property type="entry name" value="Frataxin/CyaY"/>
</dbReference>
<keyword evidence="2 4" id="KW-0479">Metal-binding</keyword>
<evidence type="ECO:0000256" key="2">
    <source>
        <dbReference type="ARBA" id="ARBA00022723"/>
    </source>
</evidence>
<dbReference type="HAMAP" id="MF_00142">
    <property type="entry name" value="CyaY"/>
    <property type="match status" value="1"/>
</dbReference>
<dbReference type="PROSITE" id="PS01344">
    <property type="entry name" value="FRATAXIN_1"/>
    <property type="match status" value="1"/>
</dbReference>
<gene>
    <name evidence="4" type="primary">cyaY</name>
    <name evidence="5" type="ORF">AK33_01000</name>
</gene>
<dbReference type="InterPro" id="IPR047584">
    <property type="entry name" value="CyaY"/>
</dbReference>
<dbReference type="GO" id="GO:0008199">
    <property type="term" value="F:ferric iron binding"/>
    <property type="evidence" value="ECO:0007669"/>
    <property type="project" value="InterPro"/>
</dbReference>
<dbReference type="Proteomes" id="UP000054123">
    <property type="component" value="Unassembled WGS sequence"/>
</dbReference>
<keyword evidence="3 4" id="KW-0408">Iron</keyword>
<dbReference type="OrthoDB" id="285675at2"/>
<proteinExistence type="inferred from homology"/>
<dbReference type="InterPro" id="IPR020895">
    <property type="entry name" value="Frataxin_CS"/>
</dbReference>
<evidence type="ECO:0000313" key="5">
    <source>
        <dbReference type="EMBL" id="EXI63012.1"/>
    </source>
</evidence>
<dbReference type="SUPFAM" id="SSF55387">
    <property type="entry name" value="Frataxin/Nqo15-like"/>
    <property type="match status" value="1"/>
</dbReference>
<sequence>MNTAQFHQAVEQVWQQIEETIDNEGLSVDTEIQGAVCTLTFDDESQIIINKQEAMLELWLASKLGGFHFKNVAGEWVTAEGRNFWQHLTEAFARHGEEITF</sequence>
<dbReference type="GO" id="GO:0005737">
    <property type="term" value="C:cytoplasm"/>
    <property type="evidence" value="ECO:0007669"/>
    <property type="project" value="UniProtKB-ARBA"/>
</dbReference>
<organism evidence="5 6">
    <name type="scientific">Mannheimia granulomatis</name>
    <dbReference type="NCBI Taxonomy" id="85402"/>
    <lineage>
        <taxon>Bacteria</taxon>
        <taxon>Pseudomonadati</taxon>
        <taxon>Pseudomonadota</taxon>
        <taxon>Gammaproteobacteria</taxon>
        <taxon>Pasteurellales</taxon>
        <taxon>Pasteurellaceae</taxon>
        <taxon>Mannheimia</taxon>
    </lineage>
</organism>
<accession>A0A011NEQ4</accession>
<dbReference type="Pfam" id="PF01491">
    <property type="entry name" value="Frataxin_Cyay"/>
    <property type="match status" value="1"/>
</dbReference>
<comment type="similarity">
    <text evidence="1 4">Belongs to the frataxin family.</text>
</comment>
<dbReference type="InterPro" id="IPR036524">
    <property type="entry name" value="Frataxin/CyaY_sf"/>
</dbReference>
<protein>
    <recommendedName>
        <fullName evidence="4">Iron-sulfur cluster assembly protein CyaY</fullName>
    </recommendedName>
</protein>
<keyword evidence="6" id="KW-1185">Reference proteome</keyword>
<dbReference type="AlphaFoldDB" id="A0A011NEQ4"/>
<evidence type="ECO:0000256" key="3">
    <source>
        <dbReference type="ARBA" id="ARBA00023004"/>
    </source>
</evidence>
<dbReference type="GO" id="GO:0016226">
    <property type="term" value="P:iron-sulfur cluster assembly"/>
    <property type="evidence" value="ECO:0007669"/>
    <property type="project" value="UniProtKB-UniRule"/>
</dbReference>
<dbReference type="PROSITE" id="PS50810">
    <property type="entry name" value="FRATAXIN_2"/>
    <property type="match status" value="1"/>
</dbReference>